<dbReference type="GO" id="GO:0032040">
    <property type="term" value="C:small-subunit processome"/>
    <property type="evidence" value="ECO:0007669"/>
    <property type="project" value="TreeGrafter"/>
</dbReference>
<dbReference type="SUPFAM" id="SSF57845">
    <property type="entry name" value="B-box zinc-binding domain"/>
    <property type="match status" value="1"/>
</dbReference>
<dbReference type="OMA" id="VIIWHET"/>
<accession>I7MF62</accession>
<dbReference type="EMBL" id="GG662639">
    <property type="protein sequence ID" value="EAR99398.1"/>
    <property type="molecule type" value="Genomic_DNA"/>
</dbReference>
<feature type="repeat" description="WD" evidence="1">
    <location>
        <begin position="396"/>
        <end position="437"/>
    </location>
</feature>
<sequence length="538" mass="61698">MDQTNNESLPSKQKNCIHHPTQRPNWYCIDPNCTEKVKFGCGDCFLDTPHGSHQVKKLIEYENVVKKRCPERQTKYKELQQISEIRSSTESLFTEIRSSIKAQIDDLESSIQKQIRLIEHNFSSRTLNEFNSKVKLLSNRLLFCKFLFCEDELSELSLQLFNQSQFMETTIEKEKSKRQMICTQFKDHLGNIKNYFNEVFEQIQNFSTTFQANIPNYFNLENFTQKVVKVNENQPSHNGAIRKVLTLTNNRLLSFSDDTNMHVYDQTFAIQKTIKHSSKIIQADTMGEDLVVISSSDYKIYVYDVQKGTVVKQFSGHNEPILALKSISEDRFVSGGMDKSICIWSLSQDEPLTTQLDPHQGSIYSIEQIGLNKFVTCGGEDGKIKIWEDLKVVQALNGHTNKVQLLKYLKGLNTLVSVDEQGIIMLWNLQDLTLIHQFRDEFSNVVDMIELSDDMFCVLGVEQNIKIFKFEFEAKLNETEQSGSNEMLDKVTSIKGEAIKNISAIMNFSTYVNMLTIAKLDDDGIIGGCQDGHLVLIK</sequence>
<dbReference type="KEGG" id="tet:TTHERM_00133640"/>
<dbReference type="Proteomes" id="UP000009168">
    <property type="component" value="Unassembled WGS sequence"/>
</dbReference>
<dbReference type="PANTHER" id="PTHR19865">
    <property type="entry name" value="U3 SMALL NUCLEOLAR RNA INTERACTING PROTEIN 2"/>
    <property type="match status" value="1"/>
</dbReference>
<dbReference type="eggNOG" id="KOG0274">
    <property type="taxonomic scope" value="Eukaryota"/>
</dbReference>
<evidence type="ECO:0000256" key="1">
    <source>
        <dbReference type="PROSITE-ProRule" id="PRU00221"/>
    </source>
</evidence>
<keyword evidence="1" id="KW-0853">WD repeat</keyword>
<dbReference type="PANTHER" id="PTHR19865:SF2">
    <property type="entry name" value="F-BOX AND WD REPEAT DOMAIN-CONTAINING 11-A"/>
    <property type="match status" value="1"/>
</dbReference>
<dbReference type="PROSITE" id="PS50082">
    <property type="entry name" value="WD_REPEATS_2"/>
    <property type="match status" value="3"/>
</dbReference>
<keyword evidence="3" id="KW-1185">Reference proteome</keyword>
<reference evidence="3" key="1">
    <citation type="journal article" date="2006" name="PLoS Biol.">
        <title>Macronuclear genome sequence of the ciliate Tetrahymena thermophila, a model eukaryote.</title>
        <authorList>
            <person name="Eisen J.A."/>
            <person name="Coyne R.S."/>
            <person name="Wu M."/>
            <person name="Wu D."/>
            <person name="Thiagarajan M."/>
            <person name="Wortman J.R."/>
            <person name="Badger J.H."/>
            <person name="Ren Q."/>
            <person name="Amedeo P."/>
            <person name="Jones K.M."/>
            <person name="Tallon L.J."/>
            <person name="Delcher A.L."/>
            <person name="Salzberg S.L."/>
            <person name="Silva J.C."/>
            <person name="Haas B.J."/>
            <person name="Majoros W.H."/>
            <person name="Farzad M."/>
            <person name="Carlton J.M."/>
            <person name="Smith R.K. Jr."/>
            <person name="Garg J."/>
            <person name="Pearlman R.E."/>
            <person name="Karrer K.M."/>
            <person name="Sun L."/>
            <person name="Manning G."/>
            <person name="Elde N.C."/>
            <person name="Turkewitz A.P."/>
            <person name="Asai D.J."/>
            <person name="Wilkes D.E."/>
            <person name="Wang Y."/>
            <person name="Cai H."/>
            <person name="Collins K."/>
            <person name="Stewart B.A."/>
            <person name="Lee S.R."/>
            <person name="Wilamowska K."/>
            <person name="Weinberg Z."/>
            <person name="Ruzzo W.L."/>
            <person name="Wloga D."/>
            <person name="Gaertig J."/>
            <person name="Frankel J."/>
            <person name="Tsao C.-C."/>
            <person name="Gorovsky M.A."/>
            <person name="Keeling P.J."/>
            <person name="Waller R.F."/>
            <person name="Patron N.J."/>
            <person name="Cherry J.M."/>
            <person name="Stover N.A."/>
            <person name="Krieger C.J."/>
            <person name="del Toro C."/>
            <person name="Ryder H.F."/>
            <person name="Williamson S.C."/>
            <person name="Barbeau R.A."/>
            <person name="Hamilton E.P."/>
            <person name="Orias E."/>
        </authorList>
    </citation>
    <scope>NUCLEOTIDE SEQUENCE [LARGE SCALE GENOMIC DNA]</scope>
    <source>
        <strain evidence="3">SB210</strain>
    </source>
</reference>
<gene>
    <name evidence="2" type="ORF">TTHERM_00133640</name>
</gene>
<organism evidence="2 3">
    <name type="scientific">Tetrahymena thermophila (strain SB210)</name>
    <dbReference type="NCBI Taxonomy" id="312017"/>
    <lineage>
        <taxon>Eukaryota</taxon>
        <taxon>Sar</taxon>
        <taxon>Alveolata</taxon>
        <taxon>Ciliophora</taxon>
        <taxon>Intramacronucleata</taxon>
        <taxon>Oligohymenophorea</taxon>
        <taxon>Hymenostomatida</taxon>
        <taxon>Tetrahymenina</taxon>
        <taxon>Tetrahymenidae</taxon>
        <taxon>Tetrahymena</taxon>
    </lineage>
</organism>
<dbReference type="AlphaFoldDB" id="I7MF62"/>
<proteinExistence type="predicted"/>
<dbReference type="InterPro" id="IPR001680">
    <property type="entry name" value="WD40_rpt"/>
</dbReference>
<feature type="repeat" description="WD" evidence="1">
    <location>
        <begin position="314"/>
        <end position="354"/>
    </location>
</feature>
<dbReference type="InterPro" id="IPR015943">
    <property type="entry name" value="WD40/YVTN_repeat-like_dom_sf"/>
</dbReference>
<evidence type="ECO:0000313" key="3">
    <source>
        <dbReference type="Proteomes" id="UP000009168"/>
    </source>
</evidence>
<dbReference type="HOGENOM" id="CLU_506730_0_0_1"/>
<dbReference type="Gene3D" id="2.130.10.10">
    <property type="entry name" value="YVTN repeat-like/Quinoprotein amine dehydrogenase"/>
    <property type="match status" value="1"/>
</dbReference>
<name>I7MF62_TETTS</name>
<dbReference type="OrthoDB" id="24966at2759"/>
<dbReference type="InterPro" id="IPR039241">
    <property type="entry name" value="Rrp9-like"/>
</dbReference>
<evidence type="ECO:0000313" key="2">
    <source>
        <dbReference type="EMBL" id="EAR99398.1"/>
    </source>
</evidence>
<dbReference type="RefSeq" id="XP_001019643.1">
    <property type="nucleotide sequence ID" value="XM_001019643.1"/>
</dbReference>
<feature type="repeat" description="WD" evidence="1">
    <location>
        <begin position="356"/>
        <end position="388"/>
    </location>
</feature>
<dbReference type="InterPro" id="IPR036322">
    <property type="entry name" value="WD40_repeat_dom_sf"/>
</dbReference>
<dbReference type="STRING" id="312017.I7MF62"/>
<dbReference type="InParanoid" id="I7MF62"/>
<dbReference type="Pfam" id="PF00400">
    <property type="entry name" value="WD40"/>
    <property type="match status" value="2"/>
</dbReference>
<dbReference type="SMART" id="SM00320">
    <property type="entry name" value="WD40"/>
    <property type="match status" value="5"/>
</dbReference>
<dbReference type="GeneID" id="7829252"/>
<dbReference type="SUPFAM" id="SSF50978">
    <property type="entry name" value="WD40 repeat-like"/>
    <property type="match status" value="1"/>
</dbReference>
<dbReference type="GO" id="GO:0034511">
    <property type="term" value="F:U3 snoRNA binding"/>
    <property type="evidence" value="ECO:0007669"/>
    <property type="project" value="InterPro"/>
</dbReference>
<protein>
    <submittedName>
        <fullName evidence="2">WD domain, G-beta repeat protein</fullName>
    </submittedName>
</protein>